<dbReference type="Pfam" id="PF13385">
    <property type="entry name" value="Laminin_G_3"/>
    <property type="match status" value="1"/>
</dbReference>
<dbReference type="InterPro" id="IPR013320">
    <property type="entry name" value="ConA-like_dom_sf"/>
</dbReference>
<dbReference type="Pfam" id="PF20419">
    <property type="entry name" value="DUF6701"/>
    <property type="match status" value="1"/>
</dbReference>
<dbReference type="Gene3D" id="2.60.120.200">
    <property type="match status" value="1"/>
</dbReference>
<feature type="domain" description="Laminin G" evidence="1">
    <location>
        <begin position="65"/>
        <end position="255"/>
    </location>
</feature>
<dbReference type="Proteomes" id="UP001652504">
    <property type="component" value="Unassembled WGS sequence"/>
</dbReference>
<evidence type="ECO:0000313" key="3">
    <source>
        <dbReference type="Proteomes" id="UP001652504"/>
    </source>
</evidence>
<dbReference type="RefSeq" id="WP_263713203.1">
    <property type="nucleotide sequence ID" value="NZ_JAOWKX010000007.1"/>
</dbReference>
<sequence>MWSRVSILVFLLSFTVAGQAKLISHWPFDLCSLSGDENELVDVESGIHGTGVGMLESEFSGRFCQSLRFDGKGSHVIIPHNKKFEVNNGAIAFWFKAPELSHSHRRSRGGMALFSKDSDGTDNGGDHLTIWVDSDGGLFVRHQSKNTNYDIDTSRAITVTEGQWHHLVYTFGSKGMHVYINGRLYGFNDTAKLRLKNNVEPIILGANAWLTDNSESLPSDLTDHFNGEIDDVRLYNKQLDIADVRTLYEQSDYACVSCHNVHHFQIQHDGAGLTCEAETVFIKACANADCSHVYDQDASVTLLPVQQDVVIPANSQGVSVAFRQSTPEIVSLAVGSSTPSAAYSYQCLRNDGVANCTLPFTDAGLKIVNATGAITLPTQVAGREFSTMSVQAVKDNEGVCQALLEGERSLQVQFQCAEPNQCKTPLNVNGVDINSGSHAFTPANFSQASAALNRISYQDAGRIGLKLSVVVDDVTLTSGWQQVNVIPYQLSLAKTSVNRGTRAGHTFDIVIEALSETGAVLPNYQPENLQMSVVRTDASPYSGLLDYGSGSLSSQTSQTFSAAPLVNFSQGAATLNARYMEVGSVAIDVRDVNYLGTHLTIPSAGATTLGTFIPAYFDVQRETLADIKVQHAHSQFSYFGQPIGFVEAPSYIVSAVNATGQITKNYDAIFDWQLPSTFSDLSVTDNGYAAGLTIHQPARPETVKMTAGVRQFNLHDIQYLYNRTITPIAPHVAQLRLEVGPTLFSRVLEGQTVCFDTEGDGDCDGFVVASVVAESADSTLRWGRLVLENTSGSELENKIVPVNVQYYVDEGQGFVRNVDHTGLTPFSITPQQVSMKHMSSSSEDITDAVNIASSQFRFVKGSSLGHGGIFVNQAADTRLRKRGIVTIELRSDLLSWDDYLDFDWNGNESGKGNPSAQVTFGIYRGNDRIIYWREVFD</sequence>
<comment type="caution">
    <text evidence="2">The sequence shown here is derived from an EMBL/GenBank/DDBJ whole genome shotgun (WGS) entry which is preliminary data.</text>
</comment>
<evidence type="ECO:0000313" key="2">
    <source>
        <dbReference type="EMBL" id="MCV2885777.1"/>
    </source>
</evidence>
<dbReference type="EMBL" id="JAOWKX010000007">
    <property type="protein sequence ID" value="MCV2885777.1"/>
    <property type="molecule type" value="Genomic_DNA"/>
</dbReference>
<gene>
    <name evidence="2" type="ORF">OE749_13850</name>
</gene>
<protein>
    <submittedName>
        <fullName evidence="2">LamG domain-containing protein</fullName>
    </submittedName>
</protein>
<dbReference type="InterPro" id="IPR046524">
    <property type="entry name" value="DUF6701"/>
</dbReference>
<reference evidence="2 3" key="1">
    <citation type="submission" date="2022-10" db="EMBL/GenBank/DDBJ databases">
        <title>Aestuariibacter sp. AA17 isolated from Montipora capitata coral fragment.</title>
        <authorList>
            <person name="Emsley S.A."/>
            <person name="Pfannmuller K.M."/>
            <person name="Loughran R.M."/>
            <person name="Shlafstein M."/>
            <person name="Papke E."/>
            <person name="Saw J.H."/>
            <person name="Ushijima B."/>
            <person name="Videau P."/>
        </authorList>
    </citation>
    <scope>NUCLEOTIDE SEQUENCE [LARGE SCALE GENOMIC DNA]</scope>
    <source>
        <strain evidence="2 3">AA17</strain>
    </source>
</reference>
<proteinExistence type="predicted"/>
<organism evidence="2 3">
    <name type="scientific">Fluctibacter corallii</name>
    <dbReference type="NCBI Taxonomy" id="2984329"/>
    <lineage>
        <taxon>Bacteria</taxon>
        <taxon>Pseudomonadati</taxon>
        <taxon>Pseudomonadota</taxon>
        <taxon>Gammaproteobacteria</taxon>
        <taxon>Alteromonadales</taxon>
        <taxon>Alteromonadaceae</taxon>
        <taxon>Fluctibacter</taxon>
    </lineage>
</organism>
<keyword evidence="3" id="KW-1185">Reference proteome</keyword>
<dbReference type="PROSITE" id="PS50025">
    <property type="entry name" value="LAM_G_DOMAIN"/>
    <property type="match status" value="1"/>
</dbReference>
<dbReference type="SUPFAM" id="SSF49899">
    <property type="entry name" value="Concanavalin A-like lectins/glucanases"/>
    <property type="match status" value="1"/>
</dbReference>
<accession>A0ABT3AAR6</accession>
<name>A0ABT3AAR6_9ALTE</name>
<evidence type="ECO:0000259" key="1">
    <source>
        <dbReference type="PROSITE" id="PS50025"/>
    </source>
</evidence>
<dbReference type="InterPro" id="IPR001791">
    <property type="entry name" value="Laminin_G"/>
</dbReference>